<name>A0ABD7DCP5_BACCE</name>
<dbReference type="Proteomes" id="UP000663613">
    <property type="component" value="Chromosome"/>
</dbReference>
<dbReference type="InterPro" id="IPR029044">
    <property type="entry name" value="Nucleotide-diphossugar_trans"/>
</dbReference>
<dbReference type="EMBL" id="CP070339">
    <property type="protein sequence ID" value="QRY14391.1"/>
    <property type="molecule type" value="Genomic_DNA"/>
</dbReference>
<evidence type="ECO:0000313" key="2">
    <source>
        <dbReference type="EMBL" id="QRY14391.1"/>
    </source>
</evidence>
<dbReference type="InterPro" id="IPR001173">
    <property type="entry name" value="Glyco_trans_2-like"/>
</dbReference>
<sequence>MCVQVLVSTMNRSNPVDLFEKMNISSDAVIVNQCGYEKQEALCVQSHKLTYVCSEDVGLSKSRNKAISNSQDEGIVLLADDDLIYVDNYSELIQKTFDENPDYDIIRFQVEGINKSFKTYENQSKRLGYLSSLKTSSVEIAFRVEKIKKANIQFNEQFGAGSIYRMGEENIFLYECLKKGLKIKYEPIKIADLYIGESSWFTGFNKKYFYDRGAIFSALSQRWAAVLILQFAFRHYNKYKSNMTVIQTIREMFNGHQEYKRKLGEK</sequence>
<evidence type="ECO:0000259" key="1">
    <source>
        <dbReference type="Pfam" id="PF00535"/>
    </source>
</evidence>
<accession>A0ABD7DCP5</accession>
<dbReference type="RefSeq" id="WP_016078189.1">
    <property type="nucleotide sequence ID" value="NZ_CP070339.1"/>
</dbReference>
<protein>
    <submittedName>
        <fullName evidence="2">Glycosyltransferase family 2 protein</fullName>
    </submittedName>
</protein>
<dbReference type="Pfam" id="PF00535">
    <property type="entry name" value="Glycos_transf_2"/>
    <property type="match status" value="1"/>
</dbReference>
<feature type="domain" description="Glycosyltransferase 2-like" evidence="1">
    <location>
        <begin position="45"/>
        <end position="137"/>
    </location>
</feature>
<reference evidence="2 3" key="1">
    <citation type="submission" date="2021-02" db="EMBL/GenBank/DDBJ databases">
        <title>Bacillus cereus VKM B-370.</title>
        <authorList>
            <person name="Kazantseva O.A."/>
            <person name="Piligrimova E.G."/>
            <person name="Buzikov R.M."/>
            <person name="Shadrin A.M."/>
        </authorList>
    </citation>
    <scope>NUCLEOTIDE SEQUENCE [LARGE SCALE GENOMIC DNA]</scope>
    <source>
        <strain evidence="2 3">VKM B-370</strain>
    </source>
</reference>
<evidence type="ECO:0000313" key="3">
    <source>
        <dbReference type="Proteomes" id="UP000663613"/>
    </source>
</evidence>
<organism evidence="2 3">
    <name type="scientific">Bacillus cereus</name>
    <dbReference type="NCBI Taxonomy" id="1396"/>
    <lineage>
        <taxon>Bacteria</taxon>
        <taxon>Bacillati</taxon>
        <taxon>Bacillota</taxon>
        <taxon>Bacilli</taxon>
        <taxon>Bacillales</taxon>
        <taxon>Bacillaceae</taxon>
        <taxon>Bacillus</taxon>
        <taxon>Bacillus cereus group</taxon>
    </lineage>
</organism>
<gene>
    <name evidence="2" type="ORF">JTF64_20695</name>
</gene>
<dbReference type="AlphaFoldDB" id="A0ABD7DCP5"/>
<dbReference type="Gene3D" id="3.90.550.10">
    <property type="entry name" value="Spore Coat Polysaccharide Biosynthesis Protein SpsA, Chain A"/>
    <property type="match status" value="1"/>
</dbReference>
<proteinExistence type="predicted"/>
<dbReference type="SUPFAM" id="SSF53448">
    <property type="entry name" value="Nucleotide-diphospho-sugar transferases"/>
    <property type="match status" value="1"/>
</dbReference>
<dbReference type="CDD" id="cd00761">
    <property type="entry name" value="Glyco_tranf_GTA_type"/>
    <property type="match status" value="1"/>
</dbReference>